<protein>
    <submittedName>
        <fullName evidence="1">Uncharacterized protein</fullName>
    </submittedName>
</protein>
<proteinExistence type="predicted"/>
<reference evidence="1" key="1">
    <citation type="submission" date="2014-05" db="EMBL/GenBank/DDBJ databases">
        <authorList>
            <person name="Chronopoulou M."/>
        </authorList>
    </citation>
    <scope>NUCLEOTIDE SEQUENCE</scope>
    <source>
        <tissue evidence="1">Whole organism</tissue>
    </source>
</reference>
<dbReference type="AlphaFoldDB" id="A0A0K2VD56"/>
<dbReference type="EMBL" id="HACA01031097">
    <property type="protein sequence ID" value="CDW48458.1"/>
    <property type="molecule type" value="Transcribed_RNA"/>
</dbReference>
<accession>A0A0K2VD56</accession>
<organism evidence="1">
    <name type="scientific">Lepeophtheirus salmonis</name>
    <name type="common">Salmon louse</name>
    <name type="synonym">Caligus salmonis</name>
    <dbReference type="NCBI Taxonomy" id="72036"/>
    <lineage>
        <taxon>Eukaryota</taxon>
        <taxon>Metazoa</taxon>
        <taxon>Ecdysozoa</taxon>
        <taxon>Arthropoda</taxon>
        <taxon>Crustacea</taxon>
        <taxon>Multicrustacea</taxon>
        <taxon>Hexanauplia</taxon>
        <taxon>Copepoda</taxon>
        <taxon>Siphonostomatoida</taxon>
        <taxon>Caligidae</taxon>
        <taxon>Lepeophtheirus</taxon>
    </lineage>
</organism>
<sequence>MVWLQVKYASFFDYSQSRCYFR</sequence>
<evidence type="ECO:0000313" key="1">
    <source>
        <dbReference type="EMBL" id="CDW48458.1"/>
    </source>
</evidence>
<name>A0A0K2VD56_LEPSM</name>